<dbReference type="SMART" id="SM00479">
    <property type="entry name" value="EXOIII"/>
    <property type="match status" value="1"/>
</dbReference>
<protein>
    <submittedName>
        <fullName evidence="4">DNA polymerase III subunit epsilon</fullName>
    </submittedName>
</protein>
<dbReference type="InterPro" id="IPR036397">
    <property type="entry name" value="RNaseH_sf"/>
</dbReference>
<dbReference type="InterPro" id="IPR047296">
    <property type="entry name" value="GIY-YIG_UvrC_Cho"/>
</dbReference>
<dbReference type="AlphaFoldDB" id="A0A162YK88"/>
<reference evidence="4 5" key="1">
    <citation type="submission" date="2016-01" db="EMBL/GenBank/DDBJ databases">
        <title>The draft genome sequence of Aquimarina sp. RZW4-3-2.</title>
        <authorList>
            <person name="Wang Y."/>
        </authorList>
    </citation>
    <scope>NUCLEOTIDE SEQUENCE [LARGE SCALE GENOMIC DNA]</scope>
    <source>
        <strain evidence="4 5">RZW4-3-2</strain>
    </source>
</reference>
<evidence type="ECO:0000256" key="2">
    <source>
        <dbReference type="ARBA" id="ARBA00026073"/>
    </source>
</evidence>
<comment type="subunit">
    <text evidence="2">DNA polymerase III contains a core (composed of alpha, epsilon and theta chains) that associates with a tau subunit. This core dimerizes to form the POLIII' complex. PolIII' associates with the gamma complex (composed of gamma, delta, delta', psi and chi chains) and with the beta chain to form the complete DNA polymerase III complex.</text>
</comment>
<dbReference type="STRING" id="1642818.AWE51_11585"/>
<dbReference type="Gene3D" id="3.40.1440.10">
    <property type="entry name" value="GIY-YIG endonuclease"/>
    <property type="match status" value="1"/>
</dbReference>
<name>A0A162YK88_9FLAO</name>
<evidence type="ECO:0000313" key="5">
    <source>
        <dbReference type="Proteomes" id="UP000076715"/>
    </source>
</evidence>
<dbReference type="RefSeq" id="WP_066317056.1">
    <property type="nucleotide sequence ID" value="NZ_LQRT01000035.1"/>
</dbReference>
<dbReference type="PANTHER" id="PTHR30231">
    <property type="entry name" value="DNA POLYMERASE III SUBUNIT EPSILON"/>
    <property type="match status" value="1"/>
</dbReference>
<dbReference type="InterPro" id="IPR000305">
    <property type="entry name" value="GIY-YIG_endonuc"/>
</dbReference>
<dbReference type="InterPro" id="IPR013520">
    <property type="entry name" value="Ribonucl_H"/>
</dbReference>
<dbReference type="SUPFAM" id="SSF53098">
    <property type="entry name" value="Ribonuclease H-like"/>
    <property type="match status" value="1"/>
</dbReference>
<dbReference type="InterPro" id="IPR006054">
    <property type="entry name" value="DnaQ"/>
</dbReference>
<dbReference type="GO" id="GO:0003677">
    <property type="term" value="F:DNA binding"/>
    <property type="evidence" value="ECO:0007669"/>
    <property type="project" value="InterPro"/>
</dbReference>
<dbReference type="PANTHER" id="PTHR30231:SF37">
    <property type="entry name" value="EXODEOXYRIBONUCLEASE 10"/>
    <property type="match status" value="1"/>
</dbReference>
<dbReference type="Pfam" id="PF01541">
    <property type="entry name" value="GIY-YIG"/>
    <property type="match status" value="1"/>
</dbReference>
<dbReference type="InterPro" id="IPR012337">
    <property type="entry name" value="RNaseH-like_sf"/>
</dbReference>
<organism evidence="4 5">
    <name type="scientific">Aquimarina aggregata</name>
    <dbReference type="NCBI Taxonomy" id="1642818"/>
    <lineage>
        <taxon>Bacteria</taxon>
        <taxon>Pseudomonadati</taxon>
        <taxon>Bacteroidota</taxon>
        <taxon>Flavobacteriia</taxon>
        <taxon>Flavobacteriales</taxon>
        <taxon>Flavobacteriaceae</taxon>
        <taxon>Aquimarina</taxon>
    </lineage>
</organism>
<evidence type="ECO:0000259" key="3">
    <source>
        <dbReference type="PROSITE" id="PS50164"/>
    </source>
</evidence>
<dbReference type="PROSITE" id="PS50164">
    <property type="entry name" value="GIY_YIG"/>
    <property type="match status" value="1"/>
</dbReference>
<evidence type="ECO:0000256" key="1">
    <source>
        <dbReference type="ARBA" id="ARBA00025483"/>
    </source>
</evidence>
<dbReference type="Proteomes" id="UP000076715">
    <property type="component" value="Unassembled WGS sequence"/>
</dbReference>
<dbReference type="Gene3D" id="3.30.420.10">
    <property type="entry name" value="Ribonuclease H-like superfamily/Ribonuclease H"/>
    <property type="match status" value="1"/>
</dbReference>
<feature type="domain" description="GIY-YIG" evidence="3">
    <location>
        <begin position="201"/>
        <end position="277"/>
    </location>
</feature>
<comment type="caution">
    <text evidence="4">The sequence shown here is derived from an EMBL/GenBank/DDBJ whole genome shotgun (WGS) entry which is preliminary data.</text>
</comment>
<dbReference type="SMART" id="SM00465">
    <property type="entry name" value="GIYc"/>
    <property type="match status" value="1"/>
</dbReference>
<gene>
    <name evidence="4" type="ORF">AWE51_11585</name>
</gene>
<dbReference type="GO" id="GO:0005829">
    <property type="term" value="C:cytosol"/>
    <property type="evidence" value="ECO:0007669"/>
    <property type="project" value="TreeGrafter"/>
</dbReference>
<sequence length="459" mass="53009">MRDQLYSVIDVETTGKGILGNRITEICIVVLKDSTIIDKFTTLVNPEQHIPPFITGLTGIDDDMVRNAPKFHEVANRILEMTTGAIFVAHNVNFDYNVVREEFKNLGHTFTRKKLCTVRLSRKLIPGLFSYSLGRLCTSLNIPLEGRHRAEGDTDATVILFQRILTLDPEHLTINTFLNARSKEATLPPHLNVETIDSLPEETGIYLFKDQKGNVIYAGKAKNIKQRVISHFYDKKNKEYALGQSTYTIDYELTGNELIALLLEAEKIQKYYPKFNSAQKKPVVPFRILKYTNRKGIIQLAIDRSKSIDHSLEIFYRRSDAIEQLEKLCFDYQLCPKYCNLLNTTERCSHYRIKNCKGICCEEESVALYNMRVQKALTSLTKEKETYFIKEKGRTMNEHSFIMIQDGVYKGFGYIDHSEQLSTLEDFDSFLTSQKHTYHTTKIIKSYLRKHGENNIVYF</sequence>
<dbReference type="GO" id="GO:0003887">
    <property type="term" value="F:DNA-directed DNA polymerase activity"/>
    <property type="evidence" value="ECO:0007669"/>
    <property type="project" value="InterPro"/>
</dbReference>
<dbReference type="GO" id="GO:0006289">
    <property type="term" value="P:nucleotide-excision repair"/>
    <property type="evidence" value="ECO:0007669"/>
    <property type="project" value="InterPro"/>
</dbReference>
<dbReference type="Pfam" id="PF00929">
    <property type="entry name" value="RNase_T"/>
    <property type="match status" value="1"/>
</dbReference>
<dbReference type="FunFam" id="3.30.420.10:FF:000045">
    <property type="entry name" value="3'-5' exonuclease DinG"/>
    <property type="match status" value="1"/>
</dbReference>
<evidence type="ECO:0000313" key="4">
    <source>
        <dbReference type="EMBL" id="KZS39189.1"/>
    </source>
</evidence>
<dbReference type="NCBIfam" id="TIGR00573">
    <property type="entry name" value="dnaq"/>
    <property type="match status" value="1"/>
</dbReference>
<proteinExistence type="predicted"/>
<dbReference type="InterPro" id="IPR035901">
    <property type="entry name" value="GIY-YIG_endonuc_sf"/>
</dbReference>
<comment type="function">
    <text evidence="1">DNA polymerase III is a complex, multichain enzyme responsible for most of the replicative synthesis in bacteria. The epsilon subunit contain the editing function and is a proofreading 3'-5' exonuclease.</text>
</comment>
<dbReference type="CDD" id="cd06127">
    <property type="entry name" value="DEDDh"/>
    <property type="match status" value="1"/>
</dbReference>
<dbReference type="EMBL" id="LQRT01000035">
    <property type="protein sequence ID" value="KZS39189.1"/>
    <property type="molecule type" value="Genomic_DNA"/>
</dbReference>
<accession>A0A162YK88</accession>
<keyword evidence="5" id="KW-1185">Reference proteome</keyword>
<dbReference type="OrthoDB" id="9803913at2"/>
<dbReference type="GO" id="GO:0008408">
    <property type="term" value="F:3'-5' exonuclease activity"/>
    <property type="evidence" value="ECO:0007669"/>
    <property type="project" value="TreeGrafter"/>
</dbReference>
<dbReference type="GO" id="GO:0045004">
    <property type="term" value="P:DNA replication proofreading"/>
    <property type="evidence" value="ECO:0007669"/>
    <property type="project" value="TreeGrafter"/>
</dbReference>
<dbReference type="CDD" id="cd10434">
    <property type="entry name" value="GIY-YIG_UvrC_Cho"/>
    <property type="match status" value="1"/>
</dbReference>